<dbReference type="InterPro" id="IPR029018">
    <property type="entry name" value="Hex-like_dom2"/>
</dbReference>
<dbReference type="Pfam" id="PF00728">
    <property type="entry name" value="Glyco_hydro_20"/>
    <property type="match status" value="1"/>
</dbReference>
<evidence type="ECO:0000256" key="3">
    <source>
        <dbReference type="ARBA" id="ARBA00012663"/>
    </source>
</evidence>
<dbReference type="EMBL" id="CP116805">
    <property type="protein sequence ID" value="WCL54083.1"/>
    <property type="molecule type" value="Genomic_DNA"/>
</dbReference>
<evidence type="ECO:0000259" key="11">
    <source>
        <dbReference type="Pfam" id="PF13290"/>
    </source>
</evidence>
<dbReference type="GO" id="GO:0016020">
    <property type="term" value="C:membrane"/>
    <property type="evidence" value="ECO:0007669"/>
    <property type="project" value="TreeGrafter"/>
</dbReference>
<dbReference type="InterPro" id="IPR025705">
    <property type="entry name" value="Beta_hexosaminidase_sua/sub"/>
</dbReference>
<gene>
    <name evidence="12" type="ORF">PH603_16210</name>
</gene>
<protein>
    <recommendedName>
        <fullName evidence="3">beta-N-acetylhexosaminidase</fullName>
        <ecNumber evidence="3">3.2.1.52</ecNumber>
    </recommendedName>
    <alternativeName>
        <fullName evidence="6">Beta-N-acetylhexosaminidase</fullName>
    </alternativeName>
    <alternativeName>
        <fullName evidence="7">N-acetyl-beta-glucosaminidase</fullName>
    </alternativeName>
</protein>
<evidence type="ECO:0000259" key="10">
    <source>
        <dbReference type="Pfam" id="PF02838"/>
    </source>
</evidence>
<evidence type="ECO:0000313" key="13">
    <source>
        <dbReference type="Proteomes" id="UP001217500"/>
    </source>
</evidence>
<evidence type="ECO:0000313" key="12">
    <source>
        <dbReference type="EMBL" id="WCL54083.1"/>
    </source>
</evidence>
<dbReference type="CDD" id="cd06563">
    <property type="entry name" value="GH20_chitobiase-like"/>
    <property type="match status" value="1"/>
</dbReference>
<name>A0AAE9XN52_9PROT</name>
<dbReference type="Pfam" id="PF13290">
    <property type="entry name" value="CHB_HEX_C_1"/>
    <property type="match status" value="1"/>
</dbReference>
<dbReference type="InterPro" id="IPR017853">
    <property type="entry name" value="GH"/>
</dbReference>
<comment type="catalytic activity">
    <reaction evidence="1">
        <text>Hydrolysis of terminal non-reducing N-acetyl-D-hexosamine residues in N-acetyl-beta-D-hexosaminides.</text>
        <dbReference type="EC" id="3.2.1.52"/>
    </reaction>
</comment>
<feature type="domain" description="Glycoside hydrolase family 20 catalytic" evidence="9">
    <location>
        <begin position="163"/>
        <end position="514"/>
    </location>
</feature>
<dbReference type="GO" id="GO:0005975">
    <property type="term" value="P:carbohydrate metabolic process"/>
    <property type="evidence" value="ECO:0007669"/>
    <property type="project" value="InterPro"/>
</dbReference>
<comment type="similarity">
    <text evidence="2">Belongs to the glycosyl hydrolase 20 family.</text>
</comment>
<keyword evidence="4" id="KW-0378">Hydrolase</keyword>
<feature type="domain" description="GH29D-like beta-sandwich" evidence="11">
    <location>
        <begin position="560"/>
        <end position="606"/>
    </location>
</feature>
<dbReference type="RefSeq" id="WP_289503802.1">
    <property type="nucleotide sequence ID" value="NZ_CP116805.1"/>
</dbReference>
<organism evidence="12 13">
    <name type="scientific">Gimibacter soli</name>
    <dbReference type="NCBI Taxonomy" id="3024400"/>
    <lineage>
        <taxon>Bacteria</taxon>
        <taxon>Pseudomonadati</taxon>
        <taxon>Pseudomonadota</taxon>
        <taxon>Alphaproteobacteria</taxon>
        <taxon>Kordiimonadales</taxon>
        <taxon>Temperatibacteraceae</taxon>
        <taxon>Gimibacter</taxon>
    </lineage>
</organism>
<dbReference type="Proteomes" id="UP001217500">
    <property type="component" value="Chromosome"/>
</dbReference>
<keyword evidence="13" id="KW-1185">Reference proteome</keyword>
<accession>A0AAE9XN52</accession>
<dbReference type="SUPFAM" id="SSF55545">
    <property type="entry name" value="beta-N-acetylhexosaminidase-like domain"/>
    <property type="match status" value="1"/>
</dbReference>
<dbReference type="AlphaFoldDB" id="A0AAE9XN52"/>
<dbReference type="InterPro" id="IPR015883">
    <property type="entry name" value="Glyco_hydro_20_cat"/>
</dbReference>
<evidence type="ECO:0000256" key="7">
    <source>
        <dbReference type="ARBA" id="ARBA00033000"/>
    </source>
</evidence>
<evidence type="ECO:0000256" key="2">
    <source>
        <dbReference type="ARBA" id="ARBA00006285"/>
    </source>
</evidence>
<dbReference type="GO" id="GO:0004563">
    <property type="term" value="F:beta-N-acetylhexosaminidase activity"/>
    <property type="evidence" value="ECO:0007669"/>
    <property type="project" value="UniProtKB-EC"/>
</dbReference>
<dbReference type="GO" id="GO:0030203">
    <property type="term" value="P:glycosaminoglycan metabolic process"/>
    <property type="evidence" value="ECO:0007669"/>
    <property type="project" value="TreeGrafter"/>
</dbReference>
<evidence type="ECO:0000256" key="1">
    <source>
        <dbReference type="ARBA" id="ARBA00001231"/>
    </source>
</evidence>
<evidence type="ECO:0000259" key="9">
    <source>
        <dbReference type="Pfam" id="PF00728"/>
    </source>
</evidence>
<dbReference type="InterPro" id="IPR059177">
    <property type="entry name" value="GH29D-like_dom"/>
</dbReference>
<feature type="active site" description="Proton donor" evidence="8">
    <location>
        <position position="345"/>
    </location>
</feature>
<evidence type="ECO:0000256" key="6">
    <source>
        <dbReference type="ARBA" id="ARBA00030512"/>
    </source>
</evidence>
<dbReference type="PANTHER" id="PTHR22600:SF57">
    <property type="entry name" value="BETA-N-ACETYLHEXOSAMINIDASE"/>
    <property type="match status" value="1"/>
</dbReference>
<dbReference type="KEGG" id="gso:PH603_16210"/>
<dbReference type="PRINTS" id="PR00738">
    <property type="entry name" value="GLHYDRLASE20"/>
</dbReference>
<evidence type="ECO:0000256" key="4">
    <source>
        <dbReference type="ARBA" id="ARBA00022801"/>
    </source>
</evidence>
<dbReference type="SUPFAM" id="SSF51445">
    <property type="entry name" value="(Trans)glycosidases"/>
    <property type="match status" value="1"/>
</dbReference>
<dbReference type="PANTHER" id="PTHR22600">
    <property type="entry name" value="BETA-HEXOSAMINIDASE"/>
    <property type="match status" value="1"/>
</dbReference>
<dbReference type="Gene3D" id="3.20.20.80">
    <property type="entry name" value="Glycosidases"/>
    <property type="match status" value="1"/>
</dbReference>
<feature type="domain" description="Beta-hexosaminidase bacterial type N-terminal" evidence="10">
    <location>
        <begin position="38"/>
        <end position="160"/>
    </location>
</feature>
<dbReference type="Gene3D" id="3.30.379.10">
    <property type="entry name" value="Chitobiase/beta-hexosaminidase domain 2-like"/>
    <property type="match status" value="1"/>
</dbReference>
<reference evidence="12" key="1">
    <citation type="submission" date="2023-01" db="EMBL/GenBank/DDBJ databases">
        <title>The genome sequence of Kordiimonadaceae bacterium 6D33.</title>
        <authorList>
            <person name="Liu Y."/>
        </authorList>
    </citation>
    <scope>NUCLEOTIDE SEQUENCE</scope>
    <source>
        <strain evidence="12">6D33</strain>
    </source>
</reference>
<sequence length="774" mass="83359">MKAGKWIGGAVAALMLWGCGNQTDEAAKGAAPLDVPVSVLPTPGLLQFAEEGFFVLPPKAGIAVAAGDEVAAKAAAFVATYAEKLAGISLTAGTEGAVRFVRRDGMAAEAYRLIVSGDGVTIEASTDAGLLYGGVSFLELLGHEPAPAGVRLKALTIEDAPRFGWRGLMLDEARHFRGKDFVKKLLDQMALLKLNTFHWHLVDDQGWRIEIKGYPKLTEVGAWRVPAGRAAAEDIDPATGKPRLYGGFYTQDEIREVVAYAAERAITIVPEIEVPGHATTPIAAYPELAVNDIPGVTAPTHAGSEWGVYTTLFNPYEPTFTFLEGVLTEIVDLFPGRYVHIGGDEAVKDQWKASPGVQAFIKEKGLTDEEALQGYFVERLDKWLSSHGRILIGWDEILEGGLSENATVMSWRGTEGGLEAASHGHDVVMSPSPTLYFDFLATERADEQPGRPIAQSLKTVYEFEPVPAELAADKRHHILGAQANTWSEHMRTDDRVETAVFPRIAALAEMTWSDEGKRDFSAFLPRLVDQLGRWQAMGIRVSDTGFAPAFTADRDGDRVSVTVANQLGYGDIRYTLDGSAPTLASPAVTAPLDLPLEGKLRAATFAGSVPIAAPRDFGLDIASLRTRMGGDLKHCDNALRLRLEDDGPLGGTRVPLNIDIMKPCWLYEDADLEGVTKIRVSVSELPFNFELASGIAAVEVQPEETPGGELIVMAPGCGGDRVATLPLAPITGETGVATIEGEIAPLGEEATLCFRFTRPGFDPLWAIHKVELLN</sequence>
<dbReference type="InterPro" id="IPR015882">
    <property type="entry name" value="HEX_bac_N"/>
</dbReference>
<evidence type="ECO:0000256" key="5">
    <source>
        <dbReference type="ARBA" id="ARBA00023295"/>
    </source>
</evidence>
<keyword evidence="5" id="KW-0326">Glycosidase</keyword>
<proteinExistence type="inferred from homology"/>
<dbReference type="EC" id="3.2.1.52" evidence="3"/>
<dbReference type="Pfam" id="PF02838">
    <property type="entry name" value="Glyco_hydro_20b"/>
    <property type="match status" value="1"/>
</dbReference>
<evidence type="ECO:0000256" key="8">
    <source>
        <dbReference type="PIRSR" id="PIRSR625705-1"/>
    </source>
</evidence>